<dbReference type="PATRIC" id="fig|1028801.3.peg.150"/>
<gene>
    <name evidence="2" type="ORF">RG1141_CH01560</name>
</gene>
<feature type="compositionally biased region" description="Polar residues" evidence="1">
    <location>
        <begin position="104"/>
        <end position="113"/>
    </location>
</feature>
<dbReference type="eggNOG" id="COG1846">
    <property type="taxonomic scope" value="Bacteria"/>
</dbReference>
<sequence>MSHKATMWAVTVRGITCAEARVLWHLADCHNPVEGCFPSQDYLAEACEIDERTVRRLLANLRGKSLINWTEQRDGKYRKNNRYALAFEDGFRAAPTEDQPDNLPGSNSASTGQIEQFEPDISDSLNRTLESSKEKPVIEPVILTEREGACAGSDEDPKKIERKFKAWYPTWPTYLSSSEEAARRAFHALSPEDRAACIERTPAFIAAVRATKTAKFTFAAVYLADRAWRRLEDPKDEIAPPTMHKAFSRPWTALFLAELSKPMSTTGWPALTHFQRNQMRDAEEARKLERERTAKYGWPKASAMVTDGKAVSVPPKLVSLSESFERMRRGDERYLRWQGLHERMGWPWFPDGDHEWFFFPAGEPEDAMAEFQARLNEGKGDVDAA</sequence>
<evidence type="ECO:0000256" key="1">
    <source>
        <dbReference type="SAM" id="MobiDB-lite"/>
    </source>
</evidence>
<dbReference type="KEGG" id="ngl:RG1141_CH01560"/>
<dbReference type="AlphaFoldDB" id="A0A068T3B4"/>
<evidence type="ECO:0000313" key="2">
    <source>
        <dbReference type="EMBL" id="CDN52521.1"/>
    </source>
</evidence>
<dbReference type="InterPro" id="IPR036390">
    <property type="entry name" value="WH_DNA-bd_sf"/>
</dbReference>
<evidence type="ECO:0008006" key="4">
    <source>
        <dbReference type="Google" id="ProtNLM"/>
    </source>
</evidence>
<feature type="region of interest" description="Disordered" evidence="1">
    <location>
        <begin position="94"/>
        <end position="113"/>
    </location>
</feature>
<dbReference type="HOGENOM" id="CLU_059181_0_0_5"/>
<dbReference type="RefSeq" id="WP_080719264.1">
    <property type="nucleotide sequence ID" value="NZ_HG938355.1"/>
</dbReference>
<reference evidence="3" key="1">
    <citation type="journal article" date="2014" name="BMC Genomics">
        <title>Genome sequencing of two Neorhizobium galegae strains reveals a noeT gene responsible for the unusual acetylation of the nodulation factors.</title>
        <authorList>
            <person name="Osterman J."/>
            <person name="Marsh J."/>
            <person name="Laine P.K."/>
            <person name="Zeng Z."/>
            <person name="Alatalo E."/>
            <person name="Sullivan J.T."/>
            <person name="Young J.P."/>
            <person name="Thomas-Oates J."/>
            <person name="Paulin L."/>
            <person name="Lindstrom K."/>
        </authorList>
    </citation>
    <scope>NUCLEOTIDE SEQUENCE [LARGE SCALE GENOMIC DNA]</scope>
    <source>
        <strain evidence="3">HAMBI 1141</strain>
    </source>
</reference>
<name>A0A068T3B4_NEOGA</name>
<proteinExistence type="predicted"/>
<dbReference type="Gene3D" id="1.10.10.10">
    <property type="entry name" value="Winged helix-like DNA-binding domain superfamily/Winged helix DNA-binding domain"/>
    <property type="match status" value="1"/>
</dbReference>
<dbReference type="Pfam" id="PF13730">
    <property type="entry name" value="HTH_36"/>
    <property type="match status" value="1"/>
</dbReference>
<dbReference type="InterPro" id="IPR036388">
    <property type="entry name" value="WH-like_DNA-bd_sf"/>
</dbReference>
<dbReference type="SUPFAM" id="SSF46785">
    <property type="entry name" value="Winged helix' DNA-binding domain"/>
    <property type="match status" value="1"/>
</dbReference>
<protein>
    <recommendedName>
        <fullName evidence="4">Helix-turn-helix domain-containing protein</fullName>
    </recommendedName>
</protein>
<dbReference type="EMBL" id="HG938355">
    <property type="protein sequence ID" value="CDN52521.1"/>
    <property type="molecule type" value="Genomic_DNA"/>
</dbReference>
<organism evidence="2 3">
    <name type="scientific">Neorhizobium galegae bv. officinalis bv. officinalis str. HAMBI 1141</name>
    <dbReference type="NCBI Taxonomy" id="1028801"/>
    <lineage>
        <taxon>Bacteria</taxon>
        <taxon>Pseudomonadati</taxon>
        <taxon>Pseudomonadota</taxon>
        <taxon>Alphaproteobacteria</taxon>
        <taxon>Hyphomicrobiales</taxon>
        <taxon>Rhizobiaceae</taxon>
        <taxon>Rhizobium/Agrobacterium group</taxon>
        <taxon>Neorhizobium</taxon>
    </lineage>
</organism>
<evidence type="ECO:0000313" key="3">
    <source>
        <dbReference type="Proteomes" id="UP000028186"/>
    </source>
</evidence>
<accession>A0A068T3B4</accession>
<dbReference type="Proteomes" id="UP000028186">
    <property type="component" value="Chromosome I"/>
</dbReference>